<dbReference type="AlphaFoldDB" id="A0A399D6Q9"/>
<dbReference type="OrthoDB" id="1315521at2"/>
<dbReference type="EMBL" id="QWET01000001">
    <property type="protein sequence ID" value="RIH67156.1"/>
    <property type="molecule type" value="Genomic_DNA"/>
</dbReference>
<gene>
    <name evidence="1" type="ORF">D1164_01635</name>
</gene>
<protein>
    <submittedName>
        <fullName evidence="1">WYL domain-containing protein</fullName>
    </submittedName>
</protein>
<keyword evidence="2" id="KW-1185">Reference proteome</keyword>
<dbReference type="RefSeq" id="WP_119348180.1">
    <property type="nucleotide sequence ID" value="NZ_QWET01000001.1"/>
</dbReference>
<accession>A0A399D6Q9</accession>
<sequence length="301" mass="35274">MPHDNKAFRLLRLLFFLSGSYPKTRKECTDFLDIRESAFYNYRNELINIGFNLQQKEGKYWVEAEDKATHVLANLLHFSEEEAYILAKSIDAIEGHTLPAKRLKQKLVAFLNQDKAVEAYLKKEKTEMVSVLNNAVKNKKQVLLVNYASGNSQTVKNRRVEPFEFKDDFNLVWAFDTEVKKNRQFKICRMEDALETPFGWKYEHLHHSAPVDVFRNTGELNKQVEFELNLRARNLLVEEYPLTEKYITGTTKNHFLFKVPVAKYEGPGRFMMGMAEDIRLIGDDGFIEFLKEKIDKCKHFL</sequence>
<proteinExistence type="predicted"/>
<dbReference type="Proteomes" id="UP000266441">
    <property type="component" value="Unassembled WGS sequence"/>
</dbReference>
<evidence type="ECO:0000313" key="1">
    <source>
        <dbReference type="EMBL" id="RIH67156.1"/>
    </source>
</evidence>
<evidence type="ECO:0000313" key="2">
    <source>
        <dbReference type="Proteomes" id="UP000266441"/>
    </source>
</evidence>
<organism evidence="1 2">
    <name type="scientific">Mariniphaga sediminis</name>
    <dbReference type="NCBI Taxonomy" id="1628158"/>
    <lineage>
        <taxon>Bacteria</taxon>
        <taxon>Pseudomonadati</taxon>
        <taxon>Bacteroidota</taxon>
        <taxon>Bacteroidia</taxon>
        <taxon>Marinilabiliales</taxon>
        <taxon>Prolixibacteraceae</taxon>
        <taxon>Mariniphaga</taxon>
    </lineage>
</organism>
<comment type="caution">
    <text evidence="1">The sequence shown here is derived from an EMBL/GenBank/DDBJ whole genome shotgun (WGS) entry which is preliminary data.</text>
</comment>
<dbReference type="PROSITE" id="PS52050">
    <property type="entry name" value="WYL"/>
    <property type="match status" value="1"/>
</dbReference>
<reference evidence="1 2" key="1">
    <citation type="journal article" date="2015" name="Int. J. Syst. Evol. Microbiol.">
        <title>Mariniphaga sediminis sp. nov., isolated from coastal sediment.</title>
        <authorList>
            <person name="Wang F.Q."/>
            <person name="Shen Q.Y."/>
            <person name="Chen G.J."/>
            <person name="Du Z.J."/>
        </authorList>
    </citation>
    <scope>NUCLEOTIDE SEQUENCE [LARGE SCALE GENOMIC DNA]</scope>
    <source>
        <strain evidence="1 2">SY21</strain>
    </source>
</reference>
<name>A0A399D6Q9_9BACT</name>